<feature type="compositionally biased region" description="Polar residues" evidence="3">
    <location>
        <begin position="145"/>
        <end position="157"/>
    </location>
</feature>
<evidence type="ECO:0000256" key="2">
    <source>
        <dbReference type="PROSITE-ProRule" id="PRU00035"/>
    </source>
</evidence>
<protein>
    <recommendedName>
        <fullName evidence="4">Bromo domain-containing protein</fullName>
    </recommendedName>
</protein>
<dbReference type="InterPro" id="IPR001487">
    <property type="entry name" value="Bromodomain"/>
</dbReference>
<comment type="caution">
    <text evidence="5">The sequence shown here is derived from an EMBL/GenBank/DDBJ whole genome shotgun (WGS) entry which is preliminary data.</text>
</comment>
<name>A0AAP0N6J2_LIQFO</name>
<dbReference type="Pfam" id="PF00439">
    <property type="entry name" value="Bromodomain"/>
    <property type="match status" value="1"/>
</dbReference>
<sequence length="473" mass="52087">MEEEMMMVWGTWEELLLAGAVLRHGTGDWDAVALELRERTLYPYSFTSEACKAKYEDLQQHHSGCIALFEELRKQRMEELKRSLEQSDDSIGSLQSKLETLKSEKGDDCHVGNGSSQTESSVPFQKSEGVESSSKETSKDGLSAGSFTQETRTNWSPERQIPAAVLAGEMETKPEISGSSGEEKVPSIENLAEAMCSGQGGSFRKKRGKRKRKDCNRDVKEEVSVGESDFLGSSDVITASWCKENPISECSPIVTSSGANDCNQGSSGQGIDDLMGIFNSVVENEKACVFRRRLDSQKRGRYKKLVRQHMDFDTIRSRIASCSITSSRQLFRDLLLLTSNALIFYSKKSREHKSAQLLRDLTTNLLWQHYKGSSNNAATAILSRSPMPNPPVKPRSVRPCNRKLSGKVTNAGHAVAGTSQGGKKPSNADSHPAVDSSVPMAKKGSSWQGKVGRRTAGLRPETPTRGRKKARGR</sequence>
<keyword evidence="6" id="KW-1185">Reference proteome</keyword>
<proteinExistence type="predicted"/>
<dbReference type="CDD" id="cd00167">
    <property type="entry name" value="SANT"/>
    <property type="match status" value="1"/>
</dbReference>
<evidence type="ECO:0000256" key="3">
    <source>
        <dbReference type="SAM" id="MobiDB-lite"/>
    </source>
</evidence>
<gene>
    <name evidence="5" type="ORF">L1049_009879</name>
</gene>
<feature type="region of interest" description="Disordered" evidence="3">
    <location>
        <begin position="103"/>
        <end position="159"/>
    </location>
</feature>
<dbReference type="InterPro" id="IPR001005">
    <property type="entry name" value="SANT/Myb"/>
</dbReference>
<dbReference type="InterPro" id="IPR036427">
    <property type="entry name" value="Bromodomain-like_sf"/>
</dbReference>
<dbReference type="SUPFAM" id="SSF47370">
    <property type="entry name" value="Bromodomain"/>
    <property type="match status" value="1"/>
</dbReference>
<dbReference type="CDD" id="cd04369">
    <property type="entry name" value="Bromodomain"/>
    <property type="match status" value="1"/>
</dbReference>
<dbReference type="GO" id="GO:0035267">
    <property type="term" value="C:NuA4 histone acetyltransferase complex"/>
    <property type="evidence" value="ECO:0007669"/>
    <property type="project" value="TreeGrafter"/>
</dbReference>
<evidence type="ECO:0000313" key="5">
    <source>
        <dbReference type="EMBL" id="KAK9267453.1"/>
    </source>
</evidence>
<evidence type="ECO:0000259" key="4">
    <source>
        <dbReference type="PROSITE" id="PS50014"/>
    </source>
</evidence>
<keyword evidence="1 2" id="KW-0103">Bromodomain</keyword>
<evidence type="ECO:0000256" key="1">
    <source>
        <dbReference type="ARBA" id="ARBA00023117"/>
    </source>
</evidence>
<evidence type="ECO:0000313" key="6">
    <source>
        <dbReference type="Proteomes" id="UP001415857"/>
    </source>
</evidence>
<dbReference type="EMBL" id="JBBPBK010000016">
    <property type="protein sequence ID" value="KAK9267453.1"/>
    <property type="molecule type" value="Genomic_DNA"/>
</dbReference>
<accession>A0AAP0N6J2</accession>
<dbReference type="Gene3D" id="1.20.920.10">
    <property type="entry name" value="Bromodomain-like"/>
    <property type="match status" value="1"/>
</dbReference>
<feature type="region of interest" description="Disordered" evidence="3">
    <location>
        <begin position="379"/>
        <end position="473"/>
    </location>
</feature>
<organism evidence="5 6">
    <name type="scientific">Liquidambar formosana</name>
    <name type="common">Formosan gum</name>
    <dbReference type="NCBI Taxonomy" id="63359"/>
    <lineage>
        <taxon>Eukaryota</taxon>
        <taxon>Viridiplantae</taxon>
        <taxon>Streptophyta</taxon>
        <taxon>Embryophyta</taxon>
        <taxon>Tracheophyta</taxon>
        <taxon>Spermatophyta</taxon>
        <taxon>Magnoliopsida</taxon>
        <taxon>eudicotyledons</taxon>
        <taxon>Gunneridae</taxon>
        <taxon>Pentapetalae</taxon>
        <taxon>Saxifragales</taxon>
        <taxon>Altingiaceae</taxon>
        <taxon>Liquidambar</taxon>
    </lineage>
</organism>
<dbReference type="Proteomes" id="UP001415857">
    <property type="component" value="Unassembled WGS sequence"/>
</dbReference>
<dbReference type="PANTHER" id="PTHR15398:SF4">
    <property type="entry name" value="BROMODOMAIN-CONTAINING PROTEIN 8 ISOFORM X1"/>
    <property type="match status" value="1"/>
</dbReference>
<dbReference type="SMART" id="SM00297">
    <property type="entry name" value="BROMO"/>
    <property type="match status" value="1"/>
</dbReference>
<feature type="domain" description="Bromo" evidence="4">
    <location>
        <begin position="282"/>
        <end position="352"/>
    </location>
</feature>
<feature type="compositionally biased region" description="Polar residues" evidence="3">
    <location>
        <begin position="113"/>
        <end position="124"/>
    </location>
</feature>
<dbReference type="PANTHER" id="PTHR15398">
    <property type="entry name" value="BROMODOMAIN-CONTAINING PROTEIN 8"/>
    <property type="match status" value="1"/>
</dbReference>
<reference evidence="5 6" key="1">
    <citation type="journal article" date="2024" name="Plant J.">
        <title>Genome sequences and population genomics reveal climatic adaptation and genomic divergence between two closely related sweetgum species.</title>
        <authorList>
            <person name="Xu W.Q."/>
            <person name="Ren C.Q."/>
            <person name="Zhang X.Y."/>
            <person name="Comes H.P."/>
            <person name="Liu X.H."/>
            <person name="Li Y.G."/>
            <person name="Kettle C.J."/>
            <person name="Jalonen R."/>
            <person name="Gaisberger H."/>
            <person name="Ma Y.Z."/>
            <person name="Qiu Y.X."/>
        </authorList>
    </citation>
    <scope>NUCLEOTIDE SEQUENCE [LARGE SCALE GENOMIC DNA]</scope>
    <source>
        <strain evidence="5">Hangzhou</strain>
    </source>
</reference>
<dbReference type="AlphaFoldDB" id="A0AAP0N6J2"/>
<dbReference type="PROSITE" id="PS50014">
    <property type="entry name" value="BROMODOMAIN_2"/>
    <property type="match status" value="1"/>
</dbReference>